<sequence>MRLLVTMKPEAYEGPTGSYGVLAEIEWPAGEIVRQVRFPTASFRCSEAFMAPLIGGVCHAHGKLYVAMWNHIVVVDYASFQIIDAFSDPWMADLHGLTTDGTHLWAAATASESVLCFDLTSQQRLWRWGPDAPLLAQHNPHPPSLWQRLQQLWQRKAPLRQEWRHLHKSRIPGYRHHLNDVTYHDGRLIITTKQWYKSLPGAVIQLDLNGQEAHFIAPPGSFRGTHDTEWLNERLYFTEADANGVGWLEADGTMGHKSIEPNNYFVRGLCWSGEQFVVGYTRQRGTRDPALLVGFDPSFEASLTTMELEGFYPPEQGTAIHDIQRSPDGETTL</sequence>
<name>A0A1S7LQK2_MAGMO</name>
<dbReference type="AlphaFoldDB" id="A0A1S7LQK2"/>
<organism evidence="1">
    <name type="scientific">Magnetococcus massalia (strain MO-1)</name>
    <dbReference type="NCBI Taxonomy" id="451514"/>
    <lineage>
        <taxon>Bacteria</taxon>
        <taxon>Pseudomonadati</taxon>
        <taxon>Pseudomonadota</taxon>
        <taxon>Magnetococcia</taxon>
        <taxon>Magnetococcales</taxon>
        <taxon>Magnetococcaceae</taxon>
        <taxon>Magnetococcus</taxon>
    </lineage>
</organism>
<gene>
    <name evidence="1" type="ORF">MAGMO_3928</name>
</gene>
<reference evidence="1" key="1">
    <citation type="submission" date="2015-04" db="EMBL/GenBank/DDBJ databases">
        <authorList>
            <person name="Syromyatnikov M.Y."/>
            <person name="Popov V.N."/>
        </authorList>
    </citation>
    <scope>NUCLEOTIDE SEQUENCE</scope>
    <source>
        <strain evidence="1">MO-1</strain>
    </source>
</reference>
<accession>A0A1S7LQK2</accession>
<dbReference type="EMBL" id="LO017727">
    <property type="protein sequence ID" value="CRH08056.1"/>
    <property type="molecule type" value="Genomic_DNA"/>
</dbReference>
<protein>
    <submittedName>
        <fullName evidence="1">Uncharacterized protein</fullName>
    </submittedName>
</protein>
<dbReference type="SUPFAM" id="SSF63829">
    <property type="entry name" value="Calcium-dependent phosphotriesterase"/>
    <property type="match status" value="1"/>
</dbReference>
<proteinExistence type="predicted"/>
<evidence type="ECO:0000313" key="1">
    <source>
        <dbReference type="EMBL" id="CRH08056.1"/>
    </source>
</evidence>